<evidence type="ECO:0000256" key="6">
    <source>
        <dbReference type="ARBA" id="ARBA00022777"/>
    </source>
</evidence>
<keyword evidence="5 9" id="KW-0547">Nucleotide-binding</keyword>
<dbReference type="OrthoDB" id="5915023at2"/>
<dbReference type="EMBL" id="AP010872">
    <property type="protein sequence ID" value="BAH82899.1"/>
    <property type="molecule type" value="Genomic_DNA"/>
</dbReference>
<dbReference type="PANTHER" id="PTHR23342:SF0">
    <property type="entry name" value="N-ACETYLGLUTAMATE SYNTHASE, MITOCHONDRIAL"/>
    <property type="match status" value="1"/>
</dbReference>
<dbReference type="EC" id="2.7.2.8" evidence="9"/>
<dbReference type="Pfam" id="PF00696">
    <property type="entry name" value="AA_kinase"/>
    <property type="match status" value="1"/>
</dbReference>
<dbReference type="SUPFAM" id="SSF53633">
    <property type="entry name" value="Carbamate kinase-like"/>
    <property type="match status" value="1"/>
</dbReference>
<dbReference type="GO" id="GO:0005737">
    <property type="term" value="C:cytoplasm"/>
    <property type="evidence" value="ECO:0007669"/>
    <property type="project" value="UniProtKB-SubCell"/>
</dbReference>
<keyword evidence="2 9" id="KW-0055">Arginine biosynthesis</keyword>
<evidence type="ECO:0000256" key="8">
    <source>
        <dbReference type="ARBA" id="ARBA00048141"/>
    </source>
</evidence>
<dbReference type="Proteomes" id="UP000061704">
    <property type="component" value="Chromosome"/>
</dbReference>
<evidence type="ECO:0000256" key="9">
    <source>
        <dbReference type="HAMAP-Rule" id="MF_00082"/>
    </source>
</evidence>
<dbReference type="HAMAP" id="MF_00082">
    <property type="entry name" value="ArgB"/>
    <property type="match status" value="1"/>
</dbReference>
<evidence type="ECO:0000256" key="2">
    <source>
        <dbReference type="ARBA" id="ARBA00022571"/>
    </source>
</evidence>
<dbReference type="InterPro" id="IPR036393">
    <property type="entry name" value="AceGlu_kinase-like_sf"/>
</dbReference>
<comment type="catalytic activity">
    <reaction evidence="8 9">
        <text>N-acetyl-L-glutamate + ATP = N-acetyl-L-glutamyl 5-phosphate + ADP</text>
        <dbReference type="Rhea" id="RHEA:14629"/>
        <dbReference type="ChEBI" id="CHEBI:30616"/>
        <dbReference type="ChEBI" id="CHEBI:44337"/>
        <dbReference type="ChEBI" id="CHEBI:57936"/>
        <dbReference type="ChEBI" id="CHEBI:456216"/>
        <dbReference type="EC" id="2.7.2.8"/>
    </reaction>
</comment>
<dbReference type="InterPro" id="IPR001048">
    <property type="entry name" value="Asp/Glu/Uridylate_kinase"/>
</dbReference>
<evidence type="ECO:0000259" key="10">
    <source>
        <dbReference type="Pfam" id="PF00696"/>
    </source>
</evidence>
<evidence type="ECO:0000313" key="11">
    <source>
        <dbReference type="EMBL" id="BAH82899.1"/>
    </source>
</evidence>
<dbReference type="GO" id="GO:0003991">
    <property type="term" value="F:acetylglutamate kinase activity"/>
    <property type="evidence" value="ECO:0007669"/>
    <property type="project" value="UniProtKB-UniRule"/>
</dbReference>
<keyword evidence="4 9" id="KW-0808">Transferase</keyword>
<dbReference type="KEGG" id="icp:ICMP_026"/>
<feature type="site" description="Transition state stabilizer" evidence="9">
    <location>
        <position position="8"/>
    </location>
</feature>
<dbReference type="STRING" id="476281.ICMP_026"/>
<evidence type="ECO:0000313" key="12">
    <source>
        <dbReference type="Proteomes" id="UP000061704"/>
    </source>
</evidence>
<comment type="pathway">
    <text evidence="1 9">Amino-acid biosynthesis; L-arginine biosynthesis; N(2)-acetyl-L-ornithine from L-glutamate: step 2/4.</text>
</comment>
<feature type="binding site" evidence="9">
    <location>
        <begin position="182"/>
        <end position="187"/>
    </location>
    <ligand>
        <name>ATP</name>
        <dbReference type="ChEBI" id="CHEBI:30616"/>
    </ligand>
</feature>
<reference evidence="11 12" key="1">
    <citation type="journal article" date="2011" name="Genome Biol. Evol.">
        <title>Reductive evolution of bacterial genome in insect gut environment.</title>
        <authorList>
            <person name="Nikoh N."/>
            <person name="Hosokawa T."/>
            <person name="Ohshima K."/>
            <person name="Hattori M."/>
            <person name="Fukatsu T."/>
        </authorList>
    </citation>
    <scope>NUCLEOTIDE SEQUENCE [LARGE SCALE GENOMIC DNA]</scope>
    <source>
        <strain evidence="11 12">Mpkobe</strain>
    </source>
</reference>
<evidence type="ECO:0000256" key="1">
    <source>
        <dbReference type="ARBA" id="ARBA00004828"/>
    </source>
</evidence>
<dbReference type="UniPathway" id="UPA00068">
    <property type="reaction ID" value="UER00107"/>
</dbReference>
<dbReference type="AlphaFoldDB" id="C5WC43"/>
<feature type="binding site" evidence="9">
    <location>
        <begin position="44"/>
        <end position="45"/>
    </location>
    <ligand>
        <name>substrate</name>
    </ligand>
</feature>
<gene>
    <name evidence="9 11" type="primary">argB</name>
    <name evidence="11" type="ORF">ICMP_026</name>
</gene>
<keyword evidence="9" id="KW-0963">Cytoplasm</keyword>
<accession>C5WC43</accession>
<feature type="binding site" evidence="9">
    <location>
        <position position="66"/>
    </location>
    <ligand>
        <name>substrate</name>
    </ligand>
</feature>
<comment type="subcellular location">
    <subcellularLocation>
        <location evidence="9">Cytoplasm</location>
    </subcellularLocation>
</comment>
<dbReference type="Gene3D" id="3.40.1160.10">
    <property type="entry name" value="Acetylglutamate kinase-like"/>
    <property type="match status" value="1"/>
</dbReference>
<keyword evidence="3 9" id="KW-0028">Amino-acid biosynthesis</keyword>
<keyword evidence="12" id="KW-1185">Reference proteome</keyword>
<proteinExistence type="inferred from homology"/>
<evidence type="ECO:0000256" key="3">
    <source>
        <dbReference type="ARBA" id="ARBA00022605"/>
    </source>
</evidence>
<dbReference type="HOGENOM" id="CLU_053680_1_1_6"/>
<keyword evidence="6 9" id="KW-0418">Kinase</keyword>
<dbReference type="PIRSF" id="PIRSF000728">
    <property type="entry name" value="NAGK"/>
    <property type="match status" value="1"/>
</dbReference>
<name>C5WC43_9ENTR</name>
<dbReference type="InterPro" id="IPR004662">
    <property type="entry name" value="AcgluKinase_fam"/>
</dbReference>
<dbReference type="RefSeq" id="WP_084121296.1">
    <property type="nucleotide sequence ID" value="NZ_AP010872.1"/>
</dbReference>
<comment type="caution">
    <text evidence="9">Lacks conserved residue(s) required for the propagation of feature annotation.</text>
</comment>
<protein>
    <recommendedName>
        <fullName evidence="9">Acetylglutamate kinase</fullName>
        <ecNumber evidence="9">2.7.2.8</ecNumber>
    </recommendedName>
    <alternativeName>
        <fullName evidence="9">N-acetyl-L-glutamate 5-phosphotransferase</fullName>
    </alternativeName>
    <alternativeName>
        <fullName evidence="9">NAG kinase</fullName>
        <shortName evidence="9">NAGK</shortName>
    </alternativeName>
</protein>
<dbReference type="GO" id="GO:0005524">
    <property type="term" value="F:ATP binding"/>
    <property type="evidence" value="ECO:0007669"/>
    <property type="project" value="UniProtKB-UniRule"/>
</dbReference>
<sequence length="259" mass="27812">MMNPLVIKLGGTILTNNEARDNLFRVLSSYLLAFDRPIVIIHGGGCLIDEMMNTLNLPITKKNGLRYTPTDQIDLVTGILAGTANKKLLACAKKQNINNVVGLCLGDGTIAHVIQLNEELGNVGKIRANNPGLLNTLLSSSYLVIMSSIAITADGALINVNADQAATILATMLNADLIFLSDVSGILDAKGTIIKEINSIKARELIHKGVISNGMIVKINAALQAAQLLKRSVHISSWHYKEKLIDLFNGIPIGTKILL</sequence>
<dbReference type="InterPro" id="IPR037528">
    <property type="entry name" value="ArgB"/>
</dbReference>
<dbReference type="NCBIfam" id="TIGR00761">
    <property type="entry name" value="argB"/>
    <property type="match status" value="1"/>
</dbReference>
<comment type="function">
    <text evidence="9">Catalyzes the ATP-dependent phosphorylation of N-acetyl-L-glutamate.</text>
</comment>
<dbReference type="PANTHER" id="PTHR23342">
    <property type="entry name" value="N-ACETYLGLUTAMATE SYNTHASE"/>
    <property type="match status" value="1"/>
</dbReference>
<evidence type="ECO:0000256" key="5">
    <source>
        <dbReference type="ARBA" id="ARBA00022741"/>
    </source>
</evidence>
<feature type="site" description="Transition state stabilizer" evidence="9">
    <location>
        <position position="218"/>
    </location>
</feature>
<comment type="similarity">
    <text evidence="9">Belongs to the acetylglutamate kinase family. ArgB subfamily.</text>
</comment>
<dbReference type="GO" id="GO:0042450">
    <property type="term" value="P:L-arginine biosynthetic process via ornithine"/>
    <property type="evidence" value="ECO:0007669"/>
    <property type="project" value="UniProtKB-UniRule"/>
</dbReference>
<evidence type="ECO:0000256" key="7">
    <source>
        <dbReference type="ARBA" id="ARBA00022840"/>
    </source>
</evidence>
<evidence type="ECO:0000256" key="4">
    <source>
        <dbReference type="ARBA" id="ARBA00022679"/>
    </source>
</evidence>
<organism evidence="11 12">
    <name type="scientific">Candidatus Ishikawaella capsulata Mpkobe</name>
    <dbReference type="NCBI Taxonomy" id="476281"/>
    <lineage>
        <taxon>Bacteria</taxon>
        <taxon>Pseudomonadati</taxon>
        <taxon>Pseudomonadota</taxon>
        <taxon>Gammaproteobacteria</taxon>
        <taxon>Enterobacterales</taxon>
        <taxon>Enterobacteriaceae</taxon>
        <taxon>Candidatus Ishikawella</taxon>
    </lineage>
</organism>
<keyword evidence="7 9" id="KW-0067">ATP-binding</keyword>
<comment type="subunit">
    <text evidence="9">Homodimer.</text>
</comment>
<feature type="binding site" evidence="9">
    <location>
        <position position="159"/>
    </location>
    <ligand>
        <name>substrate</name>
    </ligand>
</feature>
<feature type="domain" description="Aspartate/glutamate/uridylate kinase" evidence="10">
    <location>
        <begin position="5"/>
        <end position="235"/>
    </location>
</feature>